<name>A0A183K028_9TREM</name>
<dbReference type="STRING" id="6186.A0A183K028"/>
<keyword evidence="2" id="KW-1185">Reference proteome</keyword>
<evidence type="ECO:0000313" key="2">
    <source>
        <dbReference type="Proteomes" id="UP000279833"/>
    </source>
</evidence>
<organism evidence="3">
    <name type="scientific">Schistosoma curassoni</name>
    <dbReference type="NCBI Taxonomy" id="6186"/>
    <lineage>
        <taxon>Eukaryota</taxon>
        <taxon>Metazoa</taxon>
        <taxon>Spiralia</taxon>
        <taxon>Lophotrochozoa</taxon>
        <taxon>Platyhelminthes</taxon>
        <taxon>Trematoda</taxon>
        <taxon>Digenea</taxon>
        <taxon>Strigeidida</taxon>
        <taxon>Schistosomatoidea</taxon>
        <taxon>Schistosomatidae</taxon>
        <taxon>Schistosoma</taxon>
    </lineage>
</organism>
<dbReference type="Proteomes" id="UP000279833">
    <property type="component" value="Unassembled WGS sequence"/>
</dbReference>
<accession>A0A183K028</accession>
<sequence>MTFLPPLRRSGHVVILFKFTAEIACQTAAPARPNIWKADMKAVNLIKEGSESEMIEKDQEKAEAIADYVGAVFTQEPRLDKEPDQNKGSTNHLLIVDFDQGDVIKALSTLNMEKLTGPDELHPQNLEIFCTIYRGPTDCDIQYVT</sequence>
<evidence type="ECO:0000313" key="3">
    <source>
        <dbReference type="WBParaSite" id="SCUD_0000833601-mRNA-1"/>
    </source>
</evidence>
<gene>
    <name evidence="1" type="ORF">SCUD_LOCUS8336</name>
</gene>
<dbReference type="EMBL" id="UZAK01032694">
    <property type="protein sequence ID" value="VDP30209.1"/>
    <property type="molecule type" value="Genomic_DNA"/>
</dbReference>
<protein>
    <submittedName>
        <fullName evidence="3">Myosin motor domain-containing protein</fullName>
    </submittedName>
</protein>
<dbReference type="AlphaFoldDB" id="A0A183K028"/>
<evidence type="ECO:0000313" key="1">
    <source>
        <dbReference type="EMBL" id="VDP30209.1"/>
    </source>
</evidence>
<dbReference type="WBParaSite" id="SCUD_0000833601-mRNA-1">
    <property type="protein sequence ID" value="SCUD_0000833601-mRNA-1"/>
    <property type="gene ID" value="SCUD_0000833601"/>
</dbReference>
<reference evidence="3" key="1">
    <citation type="submission" date="2016-06" db="UniProtKB">
        <authorList>
            <consortium name="WormBaseParasite"/>
        </authorList>
    </citation>
    <scope>IDENTIFICATION</scope>
</reference>
<reference evidence="1 2" key="2">
    <citation type="submission" date="2018-11" db="EMBL/GenBank/DDBJ databases">
        <authorList>
            <consortium name="Pathogen Informatics"/>
        </authorList>
    </citation>
    <scope>NUCLEOTIDE SEQUENCE [LARGE SCALE GENOMIC DNA]</scope>
    <source>
        <strain evidence="1">Dakar</strain>
        <strain evidence="2">Dakar, Senegal</strain>
    </source>
</reference>
<proteinExistence type="predicted"/>